<dbReference type="PANTHER" id="PTHR31973">
    <property type="entry name" value="POLYPROTEIN, PUTATIVE-RELATED"/>
    <property type="match status" value="1"/>
</dbReference>
<protein>
    <submittedName>
        <fullName evidence="6">Mudr family transposase</fullName>
    </submittedName>
</protein>
<evidence type="ECO:0000256" key="4">
    <source>
        <dbReference type="PROSITE-ProRule" id="PRU00325"/>
    </source>
</evidence>
<dbReference type="Pfam" id="PF10551">
    <property type="entry name" value="MULE"/>
    <property type="match status" value="1"/>
</dbReference>
<keyword evidence="2 4" id="KW-0863">Zinc-finger</keyword>
<dbReference type="AlphaFoldDB" id="A0A7J6VPT6"/>
<keyword evidence="3" id="KW-0862">Zinc</keyword>
<dbReference type="OrthoDB" id="687700at2759"/>
<keyword evidence="7" id="KW-1185">Reference proteome</keyword>
<evidence type="ECO:0000259" key="5">
    <source>
        <dbReference type="PROSITE" id="PS50966"/>
    </source>
</evidence>
<dbReference type="EMBL" id="JABWDY010028876">
    <property type="protein sequence ID" value="KAF5186757.1"/>
    <property type="molecule type" value="Genomic_DNA"/>
</dbReference>
<dbReference type="Pfam" id="PF03108">
    <property type="entry name" value="DBD_Tnp_Mut"/>
    <property type="match status" value="1"/>
</dbReference>
<evidence type="ECO:0000313" key="6">
    <source>
        <dbReference type="EMBL" id="KAF5186757.1"/>
    </source>
</evidence>
<dbReference type="Proteomes" id="UP000554482">
    <property type="component" value="Unassembled WGS sequence"/>
</dbReference>
<dbReference type="InterPro" id="IPR007527">
    <property type="entry name" value="Znf_SWIM"/>
</dbReference>
<evidence type="ECO:0000256" key="3">
    <source>
        <dbReference type="ARBA" id="ARBA00022833"/>
    </source>
</evidence>
<dbReference type="Pfam" id="PF04434">
    <property type="entry name" value="SWIM"/>
    <property type="match status" value="1"/>
</dbReference>
<evidence type="ECO:0000256" key="1">
    <source>
        <dbReference type="ARBA" id="ARBA00022723"/>
    </source>
</evidence>
<sequence length="503" mass="58129">MAEQAPYFNELKEPELNMRWPSIAACREYIRDYAIMKKFTWKMPKNDGDRFIAVCVNEAKGCTWKFVARVSQAKRGDRHTCMCKTLVNEHTSSCIGNREFRNTLVDSNWVAAKLEEDVREHKTVYKARGIVKEIWKRYAQEITYFIGWHARQKIMERIHGNYEESYRIASECCVQVRKRNPGSIAACRRGVDERLKGMCISFGSCLKGFREGCRPVLGLDGCFLKGKYGGMCLSITALDGNNGLFPIAIYLCRNECKETWKDFLEALEPELTLHEQKLVFMSDQQKGLREVVEELFPNSTHRFCFRHMFQNFKKDNGGGALFEMLCWGAARAYKESDAKDWMAKIAAEDQGAHDWLVKRNVNTWSRAYFESYSTCEHITNNFSESFNSWIFELRDKPVSTFVFEYTKMVMCLLYKRNSKAKTMDSNGVVPRVHKIVKKLEGKIGDYTWHGAANGMFSVEKSKDDCWLVDLNTKTCECNQWQLTGIPCVHAVCIIATSRLPLVR</sequence>
<dbReference type="PROSITE" id="PS50966">
    <property type="entry name" value="ZF_SWIM"/>
    <property type="match status" value="1"/>
</dbReference>
<reference evidence="6 7" key="1">
    <citation type="submission" date="2020-06" db="EMBL/GenBank/DDBJ databases">
        <title>Transcriptomic and genomic resources for Thalictrum thalictroides and T. hernandezii: Facilitating candidate gene discovery in an emerging model plant lineage.</title>
        <authorList>
            <person name="Arias T."/>
            <person name="Riano-Pachon D.M."/>
            <person name="Di Stilio V.S."/>
        </authorList>
    </citation>
    <scope>NUCLEOTIDE SEQUENCE [LARGE SCALE GENOMIC DNA]</scope>
    <source>
        <strain evidence="7">cv. WT478/WT964</strain>
        <tissue evidence="6">Leaves</tissue>
    </source>
</reference>
<comment type="caution">
    <text evidence="6">The sequence shown here is derived from an EMBL/GenBank/DDBJ whole genome shotgun (WGS) entry which is preliminary data.</text>
</comment>
<dbReference type="SMART" id="SM00575">
    <property type="entry name" value="ZnF_PMZ"/>
    <property type="match status" value="1"/>
</dbReference>
<dbReference type="PANTHER" id="PTHR31973:SF187">
    <property type="entry name" value="MUTATOR TRANSPOSASE MUDRA PROTEIN"/>
    <property type="match status" value="1"/>
</dbReference>
<evidence type="ECO:0000313" key="7">
    <source>
        <dbReference type="Proteomes" id="UP000554482"/>
    </source>
</evidence>
<name>A0A7J6VPT6_THATH</name>
<dbReference type="InterPro" id="IPR018289">
    <property type="entry name" value="MULE_transposase_dom"/>
</dbReference>
<dbReference type="GO" id="GO:0008270">
    <property type="term" value="F:zinc ion binding"/>
    <property type="evidence" value="ECO:0007669"/>
    <property type="project" value="UniProtKB-KW"/>
</dbReference>
<dbReference type="InterPro" id="IPR006564">
    <property type="entry name" value="Znf_PMZ"/>
</dbReference>
<dbReference type="InterPro" id="IPR004332">
    <property type="entry name" value="Transposase_MuDR"/>
</dbReference>
<keyword evidence="1" id="KW-0479">Metal-binding</keyword>
<feature type="domain" description="SWIM-type" evidence="5">
    <location>
        <begin position="466"/>
        <end position="498"/>
    </location>
</feature>
<organism evidence="6 7">
    <name type="scientific">Thalictrum thalictroides</name>
    <name type="common">Rue-anemone</name>
    <name type="synonym">Anemone thalictroides</name>
    <dbReference type="NCBI Taxonomy" id="46969"/>
    <lineage>
        <taxon>Eukaryota</taxon>
        <taxon>Viridiplantae</taxon>
        <taxon>Streptophyta</taxon>
        <taxon>Embryophyta</taxon>
        <taxon>Tracheophyta</taxon>
        <taxon>Spermatophyta</taxon>
        <taxon>Magnoliopsida</taxon>
        <taxon>Ranunculales</taxon>
        <taxon>Ranunculaceae</taxon>
        <taxon>Thalictroideae</taxon>
        <taxon>Thalictrum</taxon>
    </lineage>
</organism>
<accession>A0A7J6VPT6</accession>
<gene>
    <name evidence="6" type="ORF">FRX31_023656</name>
</gene>
<evidence type="ECO:0000256" key="2">
    <source>
        <dbReference type="ARBA" id="ARBA00022771"/>
    </source>
</evidence>
<proteinExistence type="predicted"/>